<dbReference type="EMBL" id="HG994368">
    <property type="protein sequence ID" value="CAF1856685.1"/>
    <property type="molecule type" value="Genomic_DNA"/>
</dbReference>
<name>A0A816JZX0_BRANA</name>
<evidence type="ECO:0000256" key="1">
    <source>
        <dbReference type="SAM" id="Phobius"/>
    </source>
</evidence>
<accession>A0A816JZX0</accession>
<keyword evidence="1" id="KW-0472">Membrane</keyword>
<proteinExistence type="predicted"/>
<reference evidence="2" key="1">
    <citation type="submission" date="2021-01" db="EMBL/GenBank/DDBJ databases">
        <authorList>
            <consortium name="Genoscope - CEA"/>
            <person name="William W."/>
        </authorList>
    </citation>
    <scope>NUCLEOTIDE SEQUENCE</scope>
</reference>
<feature type="transmembrane region" description="Helical" evidence="1">
    <location>
        <begin position="41"/>
        <end position="64"/>
    </location>
</feature>
<dbReference type="Proteomes" id="UP001295469">
    <property type="component" value="Chromosome C04"/>
</dbReference>
<organism evidence="2">
    <name type="scientific">Brassica napus</name>
    <name type="common">Rape</name>
    <dbReference type="NCBI Taxonomy" id="3708"/>
    <lineage>
        <taxon>Eukaryota</taxon>
        <taxon>Viridiplantae</taxon>
        <taxon>Streptophyta</taxon>
        <taxon>Embryophyta</taxon>
        <taxon>Tracheophyta</taxon>
        <taxon>Spermatophyta</taxon>
        <taxon>Magnoliopsida</taxon>
        <taxon>eudicotyledons</taxon>
        <taxon>Gunneridae</taxon>
        <taxon>Pentapetalae</taxon>
        <taxon>rosids</taxon>
        <taxon>malvids</taxon>
        <taxon>Brassicales</taxon>
        <taxon>Brassicaceae</taxon>
        <taxon>Brassiceae</taxon>
        <taxon>Brassica</taxon>
    </lineage>
</organism>
<gene>
    <name evidence="2" type="ORF">DARMORV10_C04P41990.1</name>
</gene>
<keyword evidence="1" id="KW-1133">Transmembrane helix</keyword>
<sequence>MNLQSHSSLHRNHPWIVQNTQWVVLIDSVDGQAGHDHITPLAFLVCVVVSVFLLIATLVSGYLWY</sequence>
<dbReference type="AlphaFoldDB" id="A0A816JZX0"/>
<evidence type="ECO:0000313" key="2">
    <source>
        <dbReference type="EMBL" id="CAF1856685.1"/>
    </source>
</evidence>
<protein>
    <submittedName>
        <fullName evidence="2">(rape) hypothetical protein</fullName>
    </submittedName>
</protein>
<keyword evidence="1" id="KW-0812">Transmembrane</keyword>